<sequence>MCKTGERLPVRQATDPLKTQRVYLLLRDQIVSGELAAGARLPGEPTLAEDHEVSRVTIRRALGRLAEEGLITKRAGSGTYVREAQPRVRAAIADVSNVFSNLIEMGRSTEARLLAFDYMAPPAAVREALRLEADERVQRSVRVRLVDGAPFSHLTAHVPERIGRDWSRDEMNREPLLSLIERAGFAAARATQEISAVLAGPEVAEALDVSVGSPLVALTRTVFGPGEEALEHLQALYRPDRYHLSMDLVRTGGAAGGRWKPAAAPARAPDPADP</sequence>
<evidence type="ECO:0000256" key="4">
    <source>
        <dbReference type="SAM" id="MobiDB-lite"/>
    </source>
</evidence>
<evidence type="ECO:0000256" key="3">
    <source>
        <dbReference type="ARBA" id="ARBA00023163"/>
    </source>
</evidence>
<keyword evidence="7" id="KW-1185">Reference proteome</keyword>
<dbReference type="SUPFAM" id="SSF64288">
    <property type="entry name" value="Chorismate lyase-like"/>
    <property type="match status" value="1"/>
</dbReference>
<reference evidence="6 7" key="1">
    <citation type="submission" date="2016-10" db="EMBL/GenBank/DDBJ databases">
        <authorList>
            <person name="de Groot N.N."/>
        </authorList>
    </citation>
    <scope>NUCLEOTIDE SEQUENCE [LARGE SCALE GENOMIC DNA]</scope>
    <source>
        <strain evidence="6 7">CGMCC 1.11030</strain>
    </source>
</reference>
<proteinExistence type="predicted"/>
<dbReference type="InterPro" id="IPR028978">
    <property type="entry name" value="Chorismate_lyase_/UTRA_dom_sf"/>
</dbReference>
<gene>
    <name evidence="6" type="ORF">SAMN05216258_10875</name>
</gene>
<dbReference type="InterPro" id="IPR036388">
    <property type="entry name" value="WH-like_DNA-bd_sf"/>
</dbReference>
<dbReference type="AlphaFoldDB" id="A0A1I3JNV0"/>
<dbReference type="InterPro" id="IPR011663">
    <property type="entry name" value="UTRA"/>
</dbReference>
<evidence type="ECO:0000256" key="2">
    <source>
        <dbReference type="ARBA" id="ARBA00023125"/>
    </source>
</evidence>
<dbReference type="PANTHER" id="PTHR44846">
    <property type="entry name" value="MANNOSYL-D-GLYCERATE TRANSPORT/METABOLISM SYSTEM REPRESSOR MNGR-RELATED"/>
    <property type="match status" value="1"/>
</dbReference>
<dbReference type="GO" id="GO:0003677">
    <property type="term" value="F:DNA binding"/>
    <property type="evidence" value="ECO:0007669"/>
    <property type="project" value="UniProtKB-KW"/>
</dbReference>
<keyword evidence="3" id="KW-0804">Transcription</keyword>
<dbReference type="InterPro" id="IPR050679">
    <property type="entry name" value="Bact_HTH_transcr_reg"/>
</dbReference>
<dbReference type="PANTHER" id="PTHR44846:SF1">
    <property type="entry name" value="MANNOSYL-D-GLYCERATE TRANSPORT_METABOLISM SYSTEM REPRESSOR MNGR-RELATED"/>
    <property type="match status" value="1"/>
</dbReference>
<dbReference type="InterPro" id="IPR036390">
    <property type="entry name" value="WH_DNA-bd_sf"/>
</dbReference>
<dbReference type="SUPFAM" id="SSF46785">
    <property type="entry name" value="Winged helix' DNA-binding domain"/>
    <property type="match status" value="1"/>
</dbReference>
<dbReference type="Proteomes" id="UP000199377">
    <property type="component" value="Unassembled WGS sequence"/>
</dbReference>
<accession>A0A1I3JNV0</accession>
<dbReference type="InterPro" id="IPR000524">
    <property type="entry name" value="Tscrpt_reg_HTH_GntR"/>
</dbReference>
<keyword evidence="2" id="KW-0238">DNA-binding</keyword>
<dbReference type="Pfam" id="PF07702">
    <property type="entry name" value="UTRA"/>
    <property type="match status" value="1"/>
</dbReference>
<dbReference type="GO" id="GO:0003700">
    <property type="term" value="F:DNA-binding transcription factor activity"/>
    <property type="evidence" value="ECO:0007669"/>
    <property type="project" value="InterPro"/>
</dbReference>
<feature type="domain" description="HTH gntR-type" evidence="5">
    <location>
        <begin position="16"/>
        <end position="84"/>
    </location>
</feature>
<dbReference type="EMBL" id="FOQH01000008">
    <property type="protein sequence ID" value="SFI61575.1"/>
    <property type="molecule type" value="Genomic_DNA"/>
</dbReference>
<dbReference type="CDD" id="cd07377">
    <property type="entry name" value="WHTH_GntR"/>
    <property type="match status" value="1"/>
</dbReference>
<evidence type="ECO:0000259" key="5">
    <source>
        <dbReference type="PROSITE" id="PS50949"/>
    </source>
</evidence>
<evidence type="ECO:0000313" key="6">
    <source>
        <dbReference type="EMBL" id="SFI61575.1"/>
    </source>
</evidence>
<dbReference type="SMART" id="SM00345">
    <property type="entry name" value="HTH_GNTR"/>
    <property type="match status" value="1"/>
</dbReference>
<name>A0A1I3JNV0_9RHOB</name>
<evidence type="ECO:0000256" key="1">
    <source>
        <dbReference type="ARBA" id="ARBA00023015"/>
    </source>
</evidence>
<dbReference type="Gene3D" id="1.10.10.10">
    <property type="entry name" value="Winged helix-like DNA-binding domain superfamily/Winged helix DNA-binding domain"/>
    <property type="match status" value="1"/>
</dbReference>
<organism evidence="6 7">
    <name type="scientific">Albimonas pacifica</name>
    <dbReference type="NCBI Taxonomy" id="1114924"/>
    <lineage>
        <taxon>Bacteria</taxon>
        <taxon>Pseudomonadati</taxon>
        <taxon>Pseudomonadota</taxon>
        <taxon>Alphaproteobacteria</taxon>
        <taxon>Rhodobacterales</taxon>
        <taxon>Paracoccaceae</taxon>
        <taxon>Albimonas</taxon>
    </lineage>
</organism>
<dbReference type="GO" id="GO:0045892">
    <property type="term" value="P:negative regulation of DNA-templated transcription"/>
    <property type="evidence" value="ECO:0007669"/>
    <property type="project" value="TreeGrafter"/>
</dbReference>
<dbReference type="STRING" id="1114924.SAMN05216258_10875"/>
<dbReference type="PROSITE" id="PS50949">
    <property type="entry name" value="HTH_GNTR"/>
    <property type="match status" value="1"/>
</dbReference>
<keyword evidence="1" id="KW-0805">Transcription regulation</keyword>
<evidence type="ECO:0000313" key="7">
    <source>
        <dbReference type="Proteomes" id="UP000199377"/>
    </source>
</evidence>
<feature type="compositionally biased region" description="Low complexity" evidence="4">
    <location>
        <begin position="257"/>
        <end position="274"/>
    </location>
</feature>
<dbReference type="PRINTS" id="PR00035">
    <property type="entry name" value="HTHGNTR"/>
</dbReference>
<feature type="region of interest" description="Disordered" evidence="4">
    <location>
        <begin position="254"/>
        <end position="274"/>
    </location>
</feature>
<dbReference type="SMART" id="SM00866">
    <property type="entry name" value="UTRA"/>
    <property type="match status" value="1"/>
</dbReference>
<dbReference type="Pfam" id="PF00392">
    <property type="entry name" value="GntR"/>
    <property type="match status" value="1"/>
</dbReference>
<dbReference type="Gene3D" id="3.40.1410.10">
    <property type="entry name" value="Chorismate lyase-like"/>
    <property type="match status" value="1"/>
</dbReference>
<protein>
    <submittedName>
        <fullName evidence="6">Transcriptional regulator, GntR family</fullName>
    </submittedName>
</protein>